<reference evidence="3 4" key="1">
    <citation type="submission" date="2018-03" db="EMBL/GenBank/DDBJ databases">
        <title>Genomic Encyclopedia of Type Strains, Phase III (KMG-III): the genomes of soil and plant-associated and newly described type strains.</title>
        <authorList>
            <person name="Whitman W."/>
        </authorList>
    </citation>
    <scope>NUCLEOTIDE SEQUENCE [LARGE SCALE GENOMIC DNA]</scope>
    <source>
        <strain evidence="3 4">CGMCC 1.9313</strain>
    </source>
</reference>
<keyword evidence="3" id="KW-0269">Exonuclease</keyword>
<keyword evidence="3" id="KW-0255">Endonuclease</keyword>
<keyword evidence="1" id="KW-0472">Membrane</keyword>
<sequence>MRRKKRVKSLGFARRSMLFINIAFVVLMLLSYLSSVVNPTHVWPMAFFGLAYPFLLFIHVLFIAFWILSRPVFALISLATILLGWKFLTLTIGFRESQAIEVPKSSKDMIRIMTWNVHEFKPFGSKADKPVRDQMLEIIRNEQPDILCMQEYYSKRRGESNIKKMITEIMAAEHYHVREDFGNPWELKGMVIFSKIPFTDTGSVVFPNSPGSNETIYADFEYDKKKFRVYNVHLQSINFKPEDYKYIKTVKEEINTDVQSSRRIGSRLKRAFIKRSEQVNYLSKHIKAYPGPVIIAGDFNDTPASFAVNKLSSGMRNAFREKGSGFGITYNGEFPNFQIDYILASKDFEVKSYLTVNKKLSDHYPVRSDLEFRTP</sequence>
<keyword evidence="1" id="KW-1133">Transmembrane helix</keyword>
<name>A0A2T0TT78_9SPHI</name>
<dbReference type="PANTHER" id="PTHR14859:SF15">
    <property type="entry name" value="ENDONUCLEASE_EXONUCLEASE_PHOSPHATASE DOMAIN-CONTAINING PROTEIN"/>
    <property type="match status" value="1"/>
</dbReference>
<dbReference type="Proteomes" id="UP000238034">
    <property type="component" value="Unassembled WGS sequence"/>
</dbReference>
<comment type="caution">
    <text evidence="3">The sequence shown here is derived from an EMBL/GenBank/DDBJ whole genome shotgun (WGS) entry which is preliminary data.</text>
</comment>
<dbReference type="InterPro" id="IPR036691">
    <property type="entry name" value="Endo/exonu/phosph_ase_sf"/>
</dbReference>
<keyword evidence="3" id="KW-0540">Nuclease</keyword>
<dbReference type="OrthoDB" id="635146at2"/>
<gene>
    <name evidence="3" type="ORF">B0I27_11352</name>
</gene>
<keyword evidence="4" id="KW-1185">Reference proteome</keyword>
<evidence type="ECO:0000259" key="2">
    <source>
        <dbReference type="Pfam" id="PF03372"/>
    </source>
</evidence>
<evidence type="ECO:0000256" key="1">
    <source>
        <dbReference type="SAM" id="Phobius"/>
    </source>
</evidence>
<dbReference type="GO" id="GO:0004519">
    <property type="term" value="F:endonuclease activity"/>
    <property type="evidence" value="ECO:0007669"/>
    <property type="project" value="UniProtKB-KW"/>
</dbReference>
<evidence type="ECO:0000313" key="4">
    <source>
        <dbReference type="Proteomes" id="UP000238034"/>
    </source>
</evidence>
<evidence type="ECO:0000313" key="3">
    <source>
        <dbReference type="EMBL" id="PRY48869.1"/>
    </source>
</evidence>
<proteinExistence type="predicted"/>
<dbReference type="Gene3D" id="3.60.10.10">
    <property type="entry name" value="Endonuclease/exonuclease/phosphatase"/>
    <property type="match status" value="1"/>
</dbReference>
<protein>
    <submittedName>
        <fullName evidence="3">Endonuclease/exonuclease/phosphatase family metal-dependent hydrolase</fullName>
    </submittedName>
</protein>
<feature type="domain" description="Endonuclease/exonuclease/phosphatase" evidence="2">
    <location>
        <begin position="113"/>
        <end position="363"/>
    </location>
</feature>
<dbReference type="PANTHER" id="PTHR14859">
    <property type="entry name" value="CALCOFLUOR WHITE HYPERSENSITIVE PROTEIN PRECURSOR"/>
    <property type="match status" value="1"/>
</dbReference>
<dbReference type="InterPro" id="IPR051916">
    <property type="entry name" value="GPI-anchor_lipid_remodeler"/>
</dbReference>
<feature type="transmembrane region" description="Helical" evidence="1">
    <location>
        <begin position="75"/>
        <end position="94"/>
    </location>
</feature>
<accession>A0A2T0TT78</accession>
<dbReference type="EMBL" id="PVTH01000013">
    <property type="protein sequence ID" value="PRY48869.1"/>
    <property type="molecule type" value="Genomic_DNA"/>
</dbReference>
<dbReference type="AlphaFoldDB" id="A0A2T0TT78"/>
<keyword evidence="1" id="KW-0812">Transmembrane</keyword>
<keyword evidence="3" id="KW-0378">Hydrolase</keyword>
<feature type="transmembrane region" description="Helical" evidence="1">
    <location>
        <begin position="12"/>
        <end position="33"/>
    </location>
</feature>
<dbReference type="GO" id="GO:0016020">
    <property type="term" value="C:membrane"/>
    <property type="evidence" value="ECO:0007669"/>
    <property type="project" value="GOC"/>
</dbReference>
<dbReference type="Pfam" id="PF03372">
    <property type="entry name" value="Exo_endo_phos"/>
    <property type="match status" value="1"/>
</dbReference>
<feature type="transmembrane region" description="Helical" evidence="1">
    <location>
        <begin position="45"/>
        <end position="68"/>
    </location>
</feature>
<dbReference type="SUPFAM" id="SSF56219">
    <property type="entry name" value="DNase I-like"/>
    <property type="match status" value="1"/>
</dbReference>
<dbReference type="GO" id="GO:0006506">
    <property type="term" value="P:GPI anchor biosynthetic process"/>
    <property type="evidence" value="ECO:0007669"/>
    <property type="project" value="TreeGrafter"/>
</dbReference>
<dbReference type="InterPro" id="IPR005135">
    <property type="entry name" value="Endo/exonuclease/phosphatase"/>
</dbReference>
<dbReference type="CDD" id="cd09084">
    <property type="entry name" value="EEP-2"/>
    <property type="match status" value="1"/>
</dbReference>
<dbReference type="GO" id="GO:0004527">
    <property type="term" value="F:exonuclease activity"/>
    <property type="evidence" value="ECO:0007669"/>
    <property type="project" value="UniProtKB-KW"/>
</dbReference>
<organism evidence="3 4">
    <name type="scientific">Arcticibacter pallidicorallinus</name>
    <dbReference type="NCBI Taxonomy" id="1259464"/>
    <lineage>
        <taxon>Bacteria</taxon>
        <taxon>Pseudomonadati</taxon>
        <taxon>Bacteroidota</taxon>
        <taxon>Sphingobacteriia</taxon>
        <taxon>Sphingobacteriales</taxon>
        <taxon>Sphingobacteriaceae</taxon>
        <taxon>Arcticibacter</taxon>
    </lineage>
</organism>